<evidence type="ECO:0000313" key="2">
    <source>
        <dbReference type="EMBL" id="GAQ77877.1"/>
    </source>
</evidence>
<sequence>MEALDAPLFDYLLSFLTPEEACSLTLLSRSFKQALDESLAWKTFCERHSPSITTSPAREVVIKHYGGSAGGRLYKELFLKLRAKRPRKTQDCDIPQRGPLPSHFSAYVMLMDVYLDGVGCVFCSAESSELEEEFQGCQEEWEFKHPKNVGCKAVVKGTRPSDVEQTIRRRFAIPVHDKDAVLSFSWKLIRKADGKLQTLLHHRQALDGSLAWKTFCERHSPSITTSPAMELVVKHYGGIGGVCLYKQLFMKLTGKVAGEVHQNCDSQRVTPPDLDLSAHVMLMDVSMNKSQLFCSAECSELEIEFQGCQDEWEFKHPKNVGCKAVVNTMRLTPKAARRQCTTSPVEPQRSVVLFSWKLMRKADGKLQSLLDHCKPATYESLVAPEEGAEGRYHRLQASTALQPERFKAFEDGEGETYFMARNRAGAMMRLRCYDDHVERFSTFSTRSLLPEWETSEYLVHLFDKIAVEVGFINWEAFERSSLVPESPESRFFTGATYLPLKDIVKLLHEAPELKNWI</sequence>
<proteinExistence type="predicted"/>
<reference evidence="2 3" key="1">
    <citation type="journal article" date="2014" name="Nat. Commun.">
        <title>Klebsormidium flaccidum genome reveals primary factors for plant terrestrial adaptation.</title>
        <authorList>
            <person name="Hori K."/>
            <person name="Maruyama F."/>
            <person name="Fujisawa T."/>
            <person name="Togashi T."/>
            <person name="Yamamoto N."/>
            <person name="Seo M."/>
            <person name="Sato S."/>
            <person name="Yamada T."/>
            <person name="Mori H."/>
            <person name="Tajima N."/>
            <person name="Moriyama T."/>
            <person name="Ikeuchi M."/>
            <person name="Watanabe M."/>
            <person name="Wada H."/>
            <person name="Kobayashi K."/>
            <person name="Saito M."/>
            <person name="Masuda T."/>
            <person name="Sasaki-Sekimoto Y."/>
            <person name="Mashiguchi K."/>
            <person name="Awai K."/>
            <person name="Shimojima M."/>
            <person name="Masuda S."/>
            <person name="Iwai M."/>
            <person name="Nobusawa T."/>
            <person name="Narise T."/>
            <person name="Kondo S."/>
            <person name="Saito H."/>
            <person name="Sato R."/>
            <person name="Murakawa M."/>
            <person name="Ihara Y."/>
            <person name="Oshima-Yamada Y."/>
            <person name="Ohtaka K."/>
            <person name="Satoh M."/>
            <person name="Sonobe K."/>
            <person name="Ishii M."/>
            <person name="Ohtani R."/>
            <person name="Kanamori-Sato M."/>
            <person name="Honoki R."/>
            <person name="Miyazaki D."/>
            <person name="Mochizuki H."/>
            <person name="Umetsu J."/>
            <person name="Higashi K."/>
            <person name="Shibata D."/>
            <person name="Kamiya Y."/>
            <person name="Sato N."/>
            <person name="Nakamura Y."/>
            <person name="Tabata S."/>
            <person name="Ida S."/>
            <person name="Kurokawa K."/>
            <person name="Ohta H."/>
        </authorList>
    </citation>
    <scope>NUCLEOTIDE SEQUENCE [LARGE SCALE GENOMIC DNA]</scope>
    <source>
        <strain evidence="2 3">NIES-2285</strain>
    </source>
</reference>
<dbReference type="PROSITE" id="PS50181">
    <property type="entry name" value="FBOX"/>
    <property type="match status" value="1"/>
</dbReference>
<gene>
    <name evidence="2" type="ORF">KFL_000050140</name>
</gene>
<dbReference type="Proteomes" id="UP000054558">
    <property type="component" value="Unassembled WGS sequence"/>
</dbReference>
<organism evidence="2 3">
    <name type="scientific">Klebsormidium nitens</name>
    <name type="common">Green alga</name>
    <name type="synonym">Ulothrix nitens</name>
    <dbReference type="NCBI Taxonomy" id="105231"/>
    <lineage>
        <taxon>Eukaryota</taxon>
        <taxon>Viridiplantae</taxon>
        <taxon>Streptophyta</taxon>
        <taxon>Klebsormidiophyceae</taxon>
        <taxon>Klebsormidiales</taxon>
        <taxon>Klebsormidiaceae</taxon>
        <taxon>Klebsormidium</taxon>
    </lineage>
</organism>
<dbReference type="SUPFAM" id="SSF81383">
    <property type="entry name" value="F-box domain"/>
    <property type="match status" value="1"/>
</dbReference>
<keyword evidence="3" id="KW-1185">Reference proteome</keyword>
<dbReference type="AlphaFoldDB" id="A0A1Y1HMV3"/>
<evidence type="ECO:0000259" key="1">
    <source>
        <dbReference type="PROSITE" id="PS50181"/>
    </source>
</evidence>
<accession>A0A1Y1HMV3</accession>
<dbReference type="InterPro" id="IPR001810">
    <property type="entry name" value="F-box_dom"/>
</dbReference>
<dbReference type="EMBL" id="DF236954">
    <property type="protein sequence ID" value="GAQ77877.1"/>
    <property type="molecule type" value="Genomic_DNA"/>
</dbReference>
<protein>
    <recommendedName>
        <fullName evidence="1">F-box domain-containing protein</fullName>
    </recommendedName>
</protein>
<feature type="domain" description="F-box" evidence="1">
    <location>
        <begin position="1"/>
        <end position="44"/>
    </location>
</feature>
<dbReference type="InterPro" id="IPR036047">
    <property type="entry name" value="F-box-like_dom_sf"/>
</dbReference>
<evidence type="ECO:0000313" key="3">
    <source>
        <dbReference type="Proteomes" id="UP000054558"/>
    </source>
</evidence>
<name>A0A1Y1HMV3_KLENI</name>